<protein>
    <submittedName>
        <fullName evidence="2">Uncharacterized protein</fullName>
    </submittedName>
</protein>
<feature type="compositionally biased region" description="Basic residues" evidence="1">
    <location>
        <begin position="384"/>
        <end position="404"/>
    </location>
</feature>
<dbReference type="NCBIfam" id="NF045672">
    <property type="entry name" value="MCP_gp7_epsi_15"/>
    <property type="match status" value="1"/>
</dbReference>
<dbReference type="EMBL" id="CP127173">
    <property type="protein sequence ID" value="WIV59047.1"/>
    <property type="molecule type" value="Genomic_DNA"/>
</dbReference>
<feature type="region of interest" description="Disordered" evidence="1">
    <location>
        <begin position="307"/>
        <end position="451"/>
    </location>
</feature>
<evidence type="ECO:0000256" key="1">
    <source>
        <dbReference type="SAM" id="MobiDB-lite"/>
    </source>
</evidence>
<sequence length="594" mass="63246">MPVTLAEAKNNAQTDYDPAVIDEFRKESAILDSLIFDDVVNPSGGGATLTYGYRRLITQPTADFRALNSEYAPQNVTTAPFSVNLAVLGGAFEVDRVIAKVGPAASAAVSLNMSQKIKAANTRFQDAVINGDTAVESNGFDGLDKALVGSTTEFRAGQVTDWTDFDTNARAEHKALDAVDEFLSLLDGAPSVVIGNAKSLARVRAAARRAGMYTRDPVEGLIGVNGRPVVRETYGGVLLVDAGAKAGTNNPIVPILGRTVGGTAATGLTDLYAYRVGLDGFHGVATVGTQLVESWLPDFTVAGAVKKGEVKPARSPSRSRPRKRPPSSATSRCSDATTHHRNPGRRLHGHRRRSPVCRRPRRDRRRERGRLLPAARLHRDAGRGRCRTRRAGRRRPAGRHRARRRDAGRERSGRAGRDEAHQPPHAGEVAAAAGTRAPDRAPAAASTEREGVAVARTYATAEDYANWLDLTTPPEGITRQLARASQLVDWLLVTAVYLTDPAGYPADPDVRAAVRDATCATVAWWEDTGDDSGAAARFTSAGIGSVNLTRATTAAAGTPSGAQAARLSPEAMQILTAAGLLGDGPVEQEVARWR</sequence>
<proteinExistence type="predicted"/>
<feature type="compositionally biased region" description="Low complexity" evidence="1">
    <location>
        <begin position="426"/>
        <end position="445"/>
    </location>
</feature>
<dbReference type="InterPro" id="IPR048813">
    <property type="entry name" value="GP7-like"/>
</dbReference>
<keyword evidence="3" id="KW-1185">Reference proteome</keyword>
<dbReference type="Proteomes" id="UP001227101">
    <property type="component" value="Chromosome"/>
</dbReference>
<organism evidence="2 3">
    <name type="scientific">Amycolatopsis nalaikhensis</name>
    <dbReference type="NCBI Taxonomy" id="715472"/>
    <lineage>
        <taxon>Bacteria</taxon>
        <taxon>Bacillati</taxon>
        <taxon>Actinomycetota</taxon>
        <taxon>Actinomycetes</taxon>
        <taxon>Pseudonocardiales</taxon>
        <taxon>Pseudonocardiaceae</taxon>
        <taxon>Amycolatopsis</taxon>
    </lineage>
</organism>
<name>A0ABY8XTP8_9PSEU</name>
<evidence type="ECO:0000313" key="3">
    <source>
        <dbReference type="Proteomes" id="UP001227101"/>
    </source>
</evidence>
<reference evidence="2 3" key="1">
    <citation type="submission" date="2023-06" db="EMBL/GenBank/DDBJ databases">
        <authorList>
            <person name="Oyuntsetseg B."/>
            <person name="Kim S.B."/>
        </authorList>
    </citation>
    <scope>NUCLEOTIDE SEQUENCE [LARGE SCALE GENOMIC DNA]</scope>
    <source>
        <strain evidence="2 3">2-2</strain>
    </source>
</reference>
<dbReference type="RefSeq" id="WP_285456502.1">
    <property type="nucleotide sequence ID" value="NZ_CP127173.1"/>
</dbReference>
<feature type="compositionally biased region" description="Basic residues" evidence="1">
    <location>
        <begin position="339"/>
        <end position="368"/>
    </location>
</feature>
<feature type="compositionally biased region" description="Basic and acidic residues" evidence="1">
    <location>
        <begin position="405"/>
        <end position="422"/>
    </location>
</feature>
<accession>A0ABY8XTP8</accession>
<evidence type="ECO:0000313" key="2">
    <source>
        <dbReference type="EMBL" id="WIV59047.1"/>
    </source>
</evidence>
<gene>
    <name evidence="2" type="ORF">QP939_10645</name>
</gene>